<keyword evidence="2" id="KW-0285">Flavoprotein</keyword>
<name>A0AAD4GXY5_ASPNN</name>
<dbReference type="InterPro" id="IPR036188">
    <property type="entry name" value="FAD/NAD-bd_sf"/>
</dbReference>
<gene>
    <name evidence="5" type="ORF">FE257_007832</name>
</gene>
<evidence type="ECO:0000313" key="5">
    <source>
        <dbReference type="EMBL" id="KAF9894329.1"/>
    </source>
</evidence>
<feature type="domain" description="FAD/NAD(P)-binding" evidence="4">
    <location>
        <begin position="8"/>
        <end position="299"/>
    </location>
</feature>
<accession>A0AAD4GXY5</accession>
<dbReference type="Proteomes" id="UP001194746">
    <property type="component" value="Unassembled WGS sequence"/>
</dbReference>
<evidence type="ECO:0000256" key="1">
    <source>
        <dbReference type="ARBA" id="ARBA00009333"/>
    </source>
</evidence>
<evidence type="ECO:0000256" key="3">
    <source>
        <dbReference type="ARBA" id="ARBA00023002"/>
    </source>
</evidence>
<sequence>MESNTVHDAVVIGAGPAGLSLAGALARQVHTVLVLDSGEYRNERSQHMHNVAGWDHVDPAVFRAKAKEDLQRRYASVEFQSAKAVEVRKVDNIFEAVDQEGNVYKGRKLGLATGVEDLIAAEVEGFAECWGRGVFHCLFCHGFEERGAPSAGVLSTSPLGQHPAQLVSIARMAKRLSDQVTIYTNGNHTLAAQISPLIRSSKISVDARPIARLNLVDSGPQVRIDFADGSASATEGFVSSHPKMRQRAEKFADELGLEMTDAGNVKVTAPFNETSLKGCFAVGDAATVMESVIEAMHMGFFAGVGCVAQLQEEMEARDEL</sequence>
<dbReference type="Pfam" id="PF07992">
    <property type="entry name" value="Pyr_redox_2"/>
    <property type="match status" value="1"/>
</dbReference>
<organism evidence="5 6">
    <name type="scientific">Aspergillus nanangensis</name>
    <dbReference type="NCBI Taxonomy" id="2582783"/>
    <lineage>
        <taxon>Eukaryota</taxon>
        <taxon>Fungi</taxon>
        <taxon>Dikarya</taxon>
        <taxon>Ascomycota</taxon>
        <taxon>Pezizomycotina</taxon>
        <taxon>Eurotiomycetes</taxon>
        <taxon>Eurotiomycetidae</taxon>
        <taxon>Eurotiales</taxon>
        <taxon>Aspergillaceae</taxon>
        <taxon>Aspergillus</taxon>
        <taxon>Aspergillus subgen. Circumdati</taxon>
    </lineage>
</organism>
<dbReference type="PANTHER" id="PTHR48105">
    <property type="entry name" value="THIOREDOXIN REDUCTASE 1-RELATED-RELATED"/>
    <property type="match status" value="1"/>
</dbReference>
<dbReference type="GO" id="GO:0097237">
    <property type="term" value="P:cellular response to toxic substance"/>
    <property type="evidence" value="ECO:0007669"/>
    <property type="project" value="UniProtKB-ARBA"/>
</dbReference>
<dbReference type="GO" id="GO:0016491">
    <property type="term" value="F:oxidoreductase activity"/>
    <property type="evidence" value="ECO:0007669"/>
    <property type="project" value="UniProtKB-KW"/>
</dbReference>
<keyword evidence="6" id="KW-1185">Reference proteome</keyword>
<dbReference type="AlphaFoldDB" id="A0AAD4GXY5"/>
<dbReference type="EMBL" id="VCAU01000004">
    <property type="protein sequence ID" value="KAF9894329.1"/>
    <property type="molecule type" value="Genomic_DNA"/>
</dbReference>
<keyword evidence="3" id="KW-0560">Oxidoreductase</keyword>
<comment type="similarity">
    <text evidence="1">Belongs to the class-II pyridine nucleotide-disulfide oxidoreductase family.</text>
</comment>
<comment type="caution">
    <text evidence="5">The sequence shown here is derived from an EMBL/GenBank/DDBJ whole genome shotgun (WGS) entry which is preliminary data.</text>
</comment>
<protein>
    <recommendedName>
        <fullName evidence="4">FAD/NAD(P)-binding domain-containing protein</fullName>
    </recommendedName>
</protein>
<dbReference type="Gene3D" id="3.50.50.60">
    <property type="entry name" value="FAD/NAD(P)-binding domain"/>
    <property type="match status" value="2"/>
</dbReference>
<evidence type="ECO:0000259" key="4">
    <source>
        <dbReference type="Pfam" id="PF07992"/>
    </source>
</evidence>
<dbReference type="PRINTS" id="PR00469">
    <property type="entry name" value="PNDRDTASEII"/>
</dbReference>
<reference evidence="5" key="1">
    <citation type="journal article" date="2019" name="Beilstein J. Org. Chem.">
        <title>Nanangenines: drimane sesquiterpenoids as the dominant metabolite cohort of a novel Australian fungus, Aspergillus nanangensis.</title>
        <authorList>
            <person name="Lacey H.J."/>
            <person name="Gilchrist C.L.M."/>
            <person name="Crombie A."/>
            <person name="Kalaitzis J.A."/>
            <person name="Vuong D."/>
            <person name="Rutledge P.J."/>
            <person name="Turner P."/>
            <person name="Pitt J.I."/>
            <person name="Lacey E."/>
            <person name="Chooi Y.H."/>
            <person name="Piggott A.M."/>
        </authorList>
    </citation>
    <scope>NUCLEOTIDE SEQUENCE</scope>
    <source>
        <strain evidence="5">MST-FP2251</strain>
    </source>
</reference>
<proteinExistence type="inferred from homology"/>
<evidence type="ECO:0000313" key="6">
    <source>
        <dbReference type="Proteomes" id="UP001194746"/>
    </source>
</evidence>
<dbReference type="InterPro" id="IPR023753">
    <property type="entry name" value="FAD/NAD-binding_dom"/>
</dbReference>
<evidence type="ECO:0000256" key="2">
    <source>
        <dbReference type="ARBA" id="ARBA00022630"/>
    </source>
</evidence>
<dbReference type="PRINTS" id="PR00368">
    <property type="entry name" value="FADPNR"/>
</dbReference>
<dbReference type="InterPro" id="IPR050097">
    <property type="entry name" value="Ferredoxin-NADP_redctase_2"/>
</dbReference>
<dbReference type="SUPFAM" id="SSF51905">
    <property type="entry name" value="FAD/NAD(P)-binding domain"/>
    <property type="match status" value="1"/>
</dbReference>
<reference evidence="5" key="2">
    <citation type="submission" date="2020-02" db="EMBL/GenBank/DDBJ databases">
        <authorList>
            <person name="Gilchrist C.L.M."/>
            <person name="Chooi Y.-H."/>
        </authorList>
    </citation>
    <scope>NUCLEOTIDE SEQUENCE</scope>
    <source>
        <strain evidence="5">MST-FP2251</strain>
    </source>
</reference>